<feature type="region of interest" description="Disordered" evidence="19">
    <location>
        <begin position="811"/>
        <end position="839"/>
    </location>
</feature>
<comment type="catalytic activity">
    <reaction evidence="18">
        <text>L-tyrosyl-[protein] + ATP = O-phospho-L-tyrosyl-[protein] + ADP + H(+)</text>
        <dbReference type="Rhea" id="RHEA:10596"/>
        <dbReference type="Rhea" id="RHEA-COMP:10136"/>
        <dbReference type="Rhea" id="RHEA-COMP:20101"/>
        <dbReference type="ChEBI" id="CHEBI:15378"/>
        <dbReference type="ChEBI" id="CHEBI:30616"/>
        <dbReference type="ChEBI" id="CHEBI:46858"/>
        <dbReference type="ChEBI" id="CHEBI:61978"/>
        <dbReference type="ChEBI" id="CHEBI:456216"/>
        <dbReference type="EC" id="2.7.10.1"/>
    </reaction>
</comment>
<dbReference type="GeneID" id="105221984"/>
<dbReference type="InterPro" id="IPR051648">
    <property type="entry name" value="CWI-Assembly_Regulator"/>
</dbReference>
<dbReference type="Pfam" id="PF00757">
    <property type="entry name" value="Furin-like"/>
    <property type="match status" value="1"/>
</dbReference>
<keyword evidence="5" id="KW-0964">Secreted</keyword>
<evidence type="ECO:0000256" key="18">
    <source>
        <dbReference type="ARBA" id="ARBA00051243"/>
    </source>
</evidence>
<dbReference type="KEGG" id="bdr:105221984"/>
<name>A0A034WCE7_BACDO</name>
<evidence type="ECO:0000256" key="11">
    <source>
        <dbReference type="ARBA" id="ARBA00022777"/>
    </source>
</evidence>
<dbReference type="SUPFAM" id="SSF49265">
    <property type="entry name" value="Fibronectin type III"/>
    <property type="match status" value="1"/>
</dbReference>
<evidence type="ECO:0000256" key="17">
    <source>
        <dbReference type="ARBA" id="ARBA00023180"/>
    </source>
</evidence>
<evidence type="ECO:0000256" key="9">
    <source>
        <dbReference type="ARBA" id="ARBA00022729"/>
    </source>
</evidence>
<dbReference type="EMBL" id="GAKP01007479">
    <property type="protein sequence ID" value="JAC51473.1"/>
    <property type="molecule type" value="Transcribed_RNA"/>
</dbReference>
<evidence type="ECO:0000256" key="13">
    <source>
        <dbReference type="ARBA" id="ARBA00022989"/>
    </source>
</evidence>
<keyword evidence="17" id="KW-0325">Glycoprotein</keyword>
<dbReference type="EC" id="2.7.10.1" evidence="3"/>
<dbReference type="InterPro" id="IPR036116">
    <property type="entry name" value="FN3_sf"/>
</dbReference>
<evidence type="ECO:0000256" key="6">
    <source>
        <dbReference type="ARBA" id="ARBA00022553"/>
    </source>
</evidence>
<dbReference type="InterPro" id="IPR006212">
    <property type="entry name" value="Furin_repeat"/>
</dbReference>
<evidence type="ECO:0000256" key="7">
    <source>
        <dbReference type="ARBA" id="ARBA00022679"/>
    </source>
</evidence>
<keyword evidence="15" id="KW-0829">Tyrosine-protein kinase</keyword>
<keyword evidence="9" id="KW-0732">Signal</keyword>
<evidence type="ECO:0000256" key="3">
    <source>
        <dbReference type="ARBA" id="ARBA00011902"/>
    </source>
</evidence>
<dbReference type="AlphaFoldDB" id="A0A034WCE7"/>
<sequence>MTAGGSSAVDALSAAGSGNQPFVSQRAMAYQVNLPTTLRCGSLFVLLLALILQALIPRSAGALVNADTLNADDVGNPLAFTSNTPPEPSQPPRTCNSIEVRTRKDFELLKNCTRVHGHVWLALLQLTPSDVGALKYLTEVEEITDYLLVHRVHGLPSLHHIFPHLRIIRGRRLLFDEFALVIYENRDLRYMGLGSLLRIQAGNIRIETNPSLCYVDTVNWVQLLGNSSQQHFWHKNNKLFNHCTQCERTSNQILVEEELPDRLRKHCWGYDIPQERPATNNVVNCRAECGVRGCDDNGNCCDPNCLSDCDGKRCSLCANLNLERQCVDECPQNYYQHQDRDCISASKCRQLGSIPLARICMEKCPKNYLSTVDADGKKMCKLQCTGTYTIHTAADAESLQGCSKINGSLIIELTDIKTKITDLDNAFANITEITGYLKVVNSPQLLTLHFLRNLVTIRGDKLVNDLYALVAVDNYHLSEIWAPNQNVAILKGSIYFHLNPRLCLSKIRELQKSLKSAAPITTVNASPHSNGERVICNSPITNLTVTLEDYNSTAVRLKIDTFTLNNIQIILGYVYYYKETPVQNVTLYDGRHGCGHDSWHMKVNPTKNIRYIITNLKPYTQYAYFVKTLTMTDYHIRMDAYSKIQYFRTLPSKPGPVKRIYYTAIAMDKMVLHWWPPLNPNGIIEKYIINLTNYEKSKIAKDNVTLGNYRELRKYSQSCDCVFENPEDSGPIPSDENYYRKEQIIYEETLPNLIFVSRRINNVRVRRNADTNHLNGNTNCVGRESLVTPNTINSFLDNAAKHIRVTRKIAESEAKSKDNNNNKLEEQMNKDDHDLEEEQRKRGEASLLWIIQQQEEQARKLQDTGPDDFPIIKRRPVCPIPDASTQYQLQNNCRPLEIYKGIVTPGNIHSYTLTDLHPEQTYRITIRACVANLTNGCGEETSIFAETVSKSMEEFLEGLRIFD</sequence>
<dbReference type="CDD" id="cd00064">
    <property type="entry name" value="FU"/>
    <property type="match status" value="1"/>
</dbReference>
<dbReference type="SUPFAM" id="SSF57184">
    <property type="entry name" value="Growth factor receptor domain"/>
    <property type="match status" value="1"/>
</dbReference>
<evidence type="ECO:0000256" key="15">
    <source>
        <dbReference type="ARBA" id="ARBA00023137"/>
    </source>
</evidence>
<dbReference type="OrthoDB" id="6612654at2759"/>
<evidence type="ECO:0000256" key="4">
    <source>
        <dbReference type="ARBA" id="ARBA00022512"/>
    </source>
</evidence>
<dbReference type="InterPro" id="IPR000494">
    <property type="entry name" value="Rcpt_L-dom"/>
</dbReference>
<dbReference type="PANTHER" id="PTHR31018">
    <property type="entry name" value="SPORULATION-SPECIFIC PROTEIN-RELATED"/>
    <property type="match status" value="1"/>
</dbReference>
<dbReference type="InterPro" id="IPR036941">
    <property type="entry name" value="Rcpt_L-dom_sf"/>
</dbReference>
<dbReference type="GO" id="GO:0016020">
    <property type="term" value="C:membrane"/>
    <property type="evidence" value="ECO:0007669"/>
    <property type="project" value="UniProtKB-SubCell"/>
</dbReference>
<proteinExistence type="predicted"/>
<reference evidence="21" key="1">
    <citation type="journal article" date="2014" name="BMC Genomics">
        <title>Characterizing the developmental transcriptome of the oriental fruit fly, Bactrocera dorsalis (Diptera: Tephritidae) through comparative genomic analysis with Drosophila melanogaster utilizing modENCODE datasets.</title>
        <authorList>
            <person name="Geib S.M."/>
            <person name="Calla B."/>
            <person name="Hall B."/>
            <person name="Hou S."/>
            <person name="Manoukis N.C."/>
        </authorList>
    </citation>
    <scope>NUCLEOTIDE SEQUENCE</scope>
    <source>
        <strain evidence="21">Punador</strain>
    </source>
</reference>
<dbReference type="Gene3D" id="3.80.20.20">
    <property type="entry name" value="Receptor L-domain"/>
    <property type="match status" value="2"/>
</dbReference>
<comment type="subcellular location">
    <subcellularLocation>
        <location evidence="2">Membrane</location>
        <topology evidence="2">Single-pass type I membrane protein</topology>
    </subcellularLocation>
    <subcellularLocation>
        <location evidence="1">Secreted</location>
        <location evidence="1">Cell wall</location>
    </subcellularLocation>
</comment>
<accession>A0A034WCE7</accession>
<evidence type="ECO:0000256" key="2">
    <source>
        <dbReference type="ARBA" id="ARBA00004479"/>
    </source>
</evidence>
<evidence type="ECO:0000259" key="20">
    <source>
        <dbReference type="PROSITE" id="PS50853"/>
    </source>
</evidence>
<keyword evidence="12" id="KW-0067">ATP-binding</keyword>
<keyword evidence="7" id="KW-0808">Transferase</keyword>
<dbReference type="GO" id="GO:0005524">
    <property type="term" value="F:ATP binding"/>
    <property type="evidence" value="ECO:0007669"/>
    <property type="project" value="UniProtKB-KW"/>
</dbReference>
<keyword evidence="11" id="KW-0418">Kinase</keyword>
<evidence type="ECO:0000256" key="5">
    <source>
        <dbReference type="ARBA" id="ARBA00022525"/>
    </source>
</evidence>
<keyword evidence="8" id="KW-0812">Transmembrane</keyword>
<dbReference type="SUPFAM" id="SSF52058">
    <property type="entry name" value="L domain-like"/>
    <property type="match status" value="2"/>
</dbReference>
<keyword evidence="6" id="KW-0597">Phosphoprotein</keyword>
<dbReference type="CTD" id="41809"/>
<evidence type="ECO:0000256" key="1">
    <source>
        <dbReference type="ARBA" id="ARBA00004191"/>
    </source>
</evidence>
<keyword evidence="16 21" id="KW-0675">Receptor</keyword>
<evidence type="ECO:0000256" key="12">
    <source>
        <dbReference type="ARBA" id="ARBA00022840"/>
    </source>
</evidence>
<keyword evidence="14" id="KW-0472">Membrane</keyword>
<dbReference type="GO" id="GO:0004714">
    <property type="term" value="F:transmembrane receptor protein tyrosine kinase activity"/>
    <property type="evidence" value="ECO:0007669"/>
    <property type="project" value="UniProtKB-EC"/>
</dbReference>
<evidence type="ECO:0000256" key="8">
    <source>
        <dbReference type="ARBA" id="ARBA00022692"/>
    </source>
</evidence>
<dbReference type="PROSITE" id="PS50853">
    <property type="entry name" value="FN3"/>
    <property type="match status" value="1"/>
</dbReference>
<evidence type="ECO:0000313" key="21">
    <source>
        <dbReference type="EMBL" id="JAC51473.1"/>
    </source>
</evidence>
<dbReference type="InterPro" id="IPR006211">
    <property type="entry name" value="Furin-like_Cys-rich_dom"/>
</dbReference>
<gene>
    <name evidence="21" type="primary">INSR</name>
</gene>
<evidence type="ECO:0000256" key="14">
    <source>
        <dbReference type="ARBA" id="ARBA00023136"/>
    </source>
</evidence>
<dbReference type="InterPro" id="IPR009030">
    <property type="entry name" value="Growth_fac_rcpt_cys_sf"/>
</dbReference>
<dbReference type="RefSeq" id="XP_011197435.2">
    <property type="nucleotide sequence ID" value="XM_011199133.4"/>
</dbReference>
<keyword evidence="4" id="KW-0134">Cell wall</keyword>
<dbReference type="InterPro" id="IPR013783">
    <property type="entry name" value="Ig-like_fold"/>
</dbReference>
<dbReference type="Pfam" id="PF01030">
    <property type="entry name" value="Recep_L_domain"/>
    <property type="match status" value="2"/>
</dbReference>
<dbReference type="Gene3D" id="2.60.40.10">
    <property type="entry name" value="Immunoglobulins"/>
    <property type="match status" value="2"/>
</dbReference>
<feature type="domain" description="Fibronectin type-III" evidence="20">
    <location>
        <begin position="539"/>
        <end position="652"/>
    </location>
</feature>
<evidence type="ECO:0000256" key="16">
    <source>
        <dbReference type="ARBA" id="ARBA00023170"/>
    </source>
</evidence>
<evidence type="ECO:0000256" key="19">
    <source>
        <dbReference type="SAM" id="MobiDB-lite"/>
    </source>
</evidence>
<dbReference type="PANTHER" id="PTHR31018:SF3">
    <property type="entry name" value="RECEPTOR PROTEIN-TYROSINE KINASE"/>
    <property type="match status" value="1"/>
</dbReference>
<evidence type="ECO:0000256" key="10">
    <source>
        <dbReference type="ARBA" id="ARBA00022741"/>
    </source>
</evidence>
<keyword evidence="10" id="KW-0547">Nucleotide-binding</keyword>
<protein>
    <recommendedName>
        <fullName evidence="3">receptor protein-tyrosine kinase</fullName>
        <ecNumber evidence="3">2.7.10.1</ecNumber>
    </recommendedName>
</protein>
<dbReference type="InterPro" id="IPR003961">
    <property type="entry name" value="FN3_dom"/>
</dbReference>
<dbReference type="CDD" id="cd00063">
    <property type="entry name" value="FN3"/>
    <property type="match status" value="2"/>
</dbReference>
<keyword evidence="13" id="KW-1133">Transmembrane helix</keyword>
<organism evidence="21">
    <name type="scientific">Bactrocera dorsalis</name>
    <name type="common">Oriental fruit fly</name>
    <name type="synonym">Dacus dorsalis</name>
    <dbReference type="NCBI Taxonomy" id="27457"/>
    <lineage>
        <taxon>Eukaryota</taxon>
        <taxon>Metazoa</taxon>
        <taxon>Ecdysozoa</taxon>
        <taxon>Arthropoda</taxon>
        <taxon>Hexapoda</taxon>
        <taxon>Insecta</taxon>
        <taxon>Pterygota</taxon>
        <taxon>Neoptera</taxon>
        <taxon>Endopterygota</taxon>
        <taxon>Diptera</taxon>
        <taxon>Brachycera</taxon>
        <taxon>Muscomorpha</taxon>
        <taxon>Tephritoidea</taxon>
        <taxon>Tephritidae</taxon>
        <taxon>Bactrocera</taxon>
        <taxon>Bactrocera</taxon>
    </lineage>
</organism>
<dbReference type="SMART" id="SM00060">
    <property type="entry name" value="FN3"/>
    <property type="match status" value="2"/>
</dbReference>